<organism evidence="2">
    <name type="scientific">Sesamum latifolium</name>
    <dbReference type="NCBI Taxonomy" id="2727402"/>
    <lineage>
        <taxon>Eukaryota</taxon>
        <taxon>Viridiplantae</taxon>
        <taxon>Streptophyta</taxon>
        <taxon>Embryophyta</taxon>
        <taxon>Tracheophyta</taxon>
        <taxon>Spermatophyta</taxon>
        <taxon>Magnoliopsida</taxon>
        <taxon>eudicotyledons</taxon>
        <taxon>Gunneridae</taxon>
        <taxon>Pentapetalae</taxon>
        <taxon>asterids</taxon>
        <taxon>lamiids</taxon>
        <taxon>Lamiales</taxon>
        <taxon>Pedaliaceae</taxon>
        <taxon>Sesamum</taxon>
    </lineage>
</organism>
<gene>
    <name evidence="2" type="ORF">Slati_4142500</name>
</gene>
<dbReference type="EMBL" id="JACGWN010000015">
    <property type="protein sequence ID" value="KAL0401126.1"/>
    <property type="molecule type" value="Genomic_DNA"/>
</dbReference>
<protein>
    <submittedName>
        <fullName evidence="2">Uncharacterized protein</fullName>
    </submittedName>
</protein>
<name>A0AAW2TBQ7_9LAMI</name>
<evidence type="ECO:0000313" key="2">
    <source>
        <dbReference type="EMBL" id="KAL0401126.1"/>
    </source>
</evidence>
<reference evidence="2" key="2">
    <citation type="journal article" date="2024" name="Plant">
        <title>Genomic evolution and insights into agronomic trait innovations of Sesamum species.</title>
        <authorList>
            <person name="Miao H."/>
            <person name="Wang L."/>
            <person name="Qu L."/>
            <person name="Liu H."/>
            <person name="Sun Y."/>
            <person name="Le M."/>
            <person name="Wang Q."/>
            <person name="Wei S."/>
            <person name="Zheng Y."/>
            <person name="Lin W."/>
            <person name="Duan Y."/>
            <person name="Cao H."/>
            <person name="Xiong S."/>
            <person name="Wang X."/>
            <person name="Wei L."/>
            <person name="Li C."/>
            <person name="Ma Q."/>
            <person name="Ju M."/>
            <person name="Zhao R."/>
            <person name="Li G."/>
            <person name="Mu C."/>
            <person name="Tian Q."/>
            <person name="Mei H."/>
            <person name="Zhang T."/>
            <person name="Gao T."/>
            <person name="Zhang H."/>
        </authorList>
    </citation>
    <scope>NUCLEOTIDE SEQUENCE</scope>
    <source>
        <strain evidence="2">KEN1</strain>
    </source>
</reference>
<accession>A0AAW2TBQ7</accession>
<dbReference type="AlphaFoldDB" id="A0AAW2TBQ7"/>
<proteinExistence type="predicted"/>
<evidence type="ECO:0000256" key="1">
    <source>
        <dbReference type="SAM" id="MobiDB-lite"/>
    </source>
</evidence>
<reference evidence="2" key="1">
    <citation type="submission" date="2020-06" db="EMBL/GenBank/DDBJ databases">
        <authorList>
            <person name="Li T."/>
            <person name="Hu X."/>
            <person name="Zhang T."/>
            <person name="Song X."/>
            <person name="Zhang H."/>
            <person name="Dai N."/>
            <person name="Sheng W."/>
            <person name="Hou X."/>
            <person name="Wei L."/>
        </authorList>
    </citation>
    <scope>NUCLEOTIDE SEQUENCE</scope>
    <source>
        <strain evidence="2">KEN1</strain>
        <tissue evidence="2">Leaf</tissue>
    </source>
</reference>
<sequence length="50" mass="5565">MARGRRRGSSGLPPRRGVSRPHTGRSPPLCFQNPPEFPELTPVPEELESK</sequence>
<comment type="caution">
    <text evidence="2">The sequence shown here is derived from an EMBL/GenBank/DDBJ whole genome shotgun (WGS) entry which is preliminary data.</text>
</comment>
<feature type="region of interest" description="Disordered" evidence="1">
    <location>
        <begin position="1"/>
        <end position="50"/>
    </location>
</feature>